<organism evidence="1 2">
    <name type="scientific">Durusdinium trenchii</name>
    <dbReference type="NCBI Taxonomy" id="1381693"/>
    <lineage>
        <taxon>Eukaryota</taxon>
        <taxon>Sar</taxon>
        <taxon>Alveolata</taxon>
        <taxon>Dinophyceae</taxon>
        <taxon>Suessiales</taxon>
        <taxon>Symbiodiniaceae</taxon>
        <taxon>Durusdinium</taxon>
    </lineage>
</organism>
<gene>
    <name evidence="1" type="ORF">SCF082_LOCUS36632</name>
</gene>
<dbReference type="Proteomes" id="UP001642464">
    <property type="component" value="Unassembled WGS sequence"/>
</dbReference>
<sequence length="482" mass="54465">MLRAAPVTEVPVRDARVPKTTAVSAFSIQSFSLGLDGARSSLMPGLSWKLSLSSASAIASCVKRCKRRPSRCGRSSQATQQAEEGDLEIGDTSYEELFPPAEALEKWIDGEKHILVKYGKQPTWVPESDVGTYRFTKRGYESRDADGNWVCHAQMPKDTSHLTDAQRERLILELRGQISFNISDGVDEEGFRPLPQVPPLEKWPFYRVEVTEESKANSEQLKDFQLLQLTEDLPRAYFLANRWKVANEGRRALGYGVNTTINDVANMNGTVLGFKAMVDQLKRISKFRRRKDEDPIPSDAERLQKLQCTSLLGTDKGSAMALWSFNGKKNKLMIDLCLGDDCMDQGPYAEEILLRYLVSEGDKLGAETIWCRSRRTESGKVFLPPPMRNVGFTAVPIEEQEEEEWEALEQIKREEEDTEAVPGLKLWLATRDLDDFLSDANGWCEEMGATDLNEVADNKYDLADFLEERGLSSEQRVRLVQF</sequence>
<accession>A0ABP0PLU5</accession>
<protein>
    <submittedName>
        <fullName evidence="1">Uncharacterized protein</fullName>
    </submittedName>
</protein>
<name>A0ABP0PLU5_9DINO</name>
<evidence type="ECO:0000313" key="1">
    <source>
        <dbReference type="EMBL" id="CAK9075695.1"/>
    </source>
</evidence>
<dbReference type="EMBL" id="CAXAMM010036358">
    <property type="protein sequence ID" value="CAK9075695.1"/>
    <property type="molecule type" value="Genomic_DNA"/>
</dbReference>
<reference evidence="1 2" key="1">
    <citation type="submission" date="2024-02" db="EMBL/GenBank/DDBJ databases">
        <authorList>
            <person name="Chen Y."/>
            <person name="Shah S."/>
            <person name="Dougan E. K."/>
            <person name="Thang M."/>
            <person name="Chan C."/>
        </authorList>
    </citation>
    <scope>NUCLEOTIDE SEQUENCE [LARGE SCALE GENOMIC DNA]</scope>
</reference>
<evidence type="ECO:0000313" key="2">
    <source>
        <dbReference type="Proteomes" id="UP001642464"/>
    </source>
</evidence>
<comment type="caution">
    <text evidence="1">The sequence shown here is derived from an EMBL/GenBank/DDBJ whole genome shotgun (WGS) entry which is preliminary data.</text>
</comment>
<keyword evidence="2" id="KW-1185">Reference proteome</keyword>
<proteinExistence type="predicted"/>